<proteinExistence type="predicted"/>
<keyword evidence="2" id="KW-1185">Reference proteome</keyword>
<name>A0ACC2MRF5_PERAE</name>
<organism evidence="1 2">
    <name type="scientific">Persea americana</name>
    <name type="common">Avocado</name>
    <dbReference type="NCBI Taxonomy" id="3435"/>
    <lineage>
        <taxon>Eukaryota</taxon>
        <taxon>Viridiplantae</taxon>
        <taxon>Streptophyta</taxon>
        <taxon>Embryophyta</taxon>
        <taxon>Tracheophyta</taxon>
        <taxon>Spermatophyta</taxon>
        <taxon>Magnoliopsida</taxon>
        <taxon>Magnoliidae</taxon>
        <taxon>Laurales</taxon>
        <taxon>Lauraceae</taxon>
        <taxon>Persea</taxon>
    </lineage>
</organism>
<dbReference type="Proteomes" id="UP001234297">
    <property type="component" value="Chromosome 1"/>
</dbReference>
<reference evidence="1 2" key="1">
    <citation type="journal article" date="2022" name="Hortic Res">
        <title>A haplotype resolved chromosomal level avocado genome allows analysis of novel avocado genes.</title>
        <authorList>
            <person name="Nath O."/>
            <person name="Fletcher S.J."/>
            <person name="Hayward A."/>
            <person name="Shaw L.M."/>
            <person name="Masouleh A.K."/>
            <person name="Furtado A."/>
            <person name="Henry R.J."/>
            <person name="Mitter N."/>
        </authorList>
    </citation>
    <scope>NUCLEOTIDE SEQUENCE [LARGE SCALE GENOMIC DNA]</scope>
    <source>
        <strain evidence="2">cv. Hass</strain>
    </source>
</reference>
<evidence type="ECO:0000313" key="1">
    <source>
        <dbReference type="EMBL" id="KAJ8647954.1"/>
    </source>
</evidence>
<accession>A0ACC2MRF5</accession>
<sequence length="90" mass="10096">MVRRSLPARNQTGPVADIPKGHFAVYVGDSQKRFIIPISYLKHSSFQDLLGRAAEEFGFDHQLGGLTIPCEEDVFIRLTSNMNNQCIDIC</sequence>
<protein>
    <submittedName>
        <fullName evidence="1">Uncharacterized protein</fullName>
    </submittedName>
</protein>
<evidence type="ECO:0000313" key="2">
    <source>
        <dbReference type="Proteomes" id="UP001234297"/>
    </source>
</evidence>
<comment type="caution">
    <text evidence="1">The sequence shown here is derived from an EMBL/GenBank/DDBJ whole genome shotgun (WGS) entry which is preliminary data.</text>
</comment>
<dbReference type="EMBL" id="CM056809">
    <property type="protein sequence ID" value="KAJ8647954.1"/>
    <property type="molecule type" value="Genomic_DNA"/>
</dbReference>
<gene>
    <name evidence="1" type="ORF">MRB53_000977</name>
</gene>